<dbReference type="Gene3D" id="3.40.390.10">
    <property type="entry name" value="Collagenase (Catalytic Domain)"/>
    <property type="match status" value="1"/>
</dbReference>
<name>A0A1F5P9I9_9BACT</name>
<accession>A0A1F5P9I9</accession>
<dbReference type="Pfam" id="PF00413">
    <property type="entry name" value="Peptidase_M10"/>
    <property type="match status" value="1"/>
</dbReference>
<keyword evidence="3" id="KW-0378">Hydrolase</keyword>
<proteinExistence type="predicted"/>
<evidence type="ECO:0000313" key="7">
    <source>
        <dbReference type="EMBL" id="OGE86631.1"/>
    </source>
</evidence>
<keyword evidence="1" id="KW-0645">Protease</keyword>
<evidence type="ECO:0000313" key="8">
    <source>
        <dbReference type="Proteomes" id="UP000176786"/>
    </source>
</evidence>
<keyword evidence="2" id="KW-0479">Metal-binding</keyword>
<protein>
    <recommendedName>
        <fullName evidence="6">Peptidase M10 metallopeptidase domain-containing protein</fullName>
    </recommendedName>
</protein>
<dbReference type="AlphaFoldDB" id="A0A1F5P9I9"/>
<dbReference type="GO" id="GO:0004222">
    <property type="term" value="F:metalloendopeptidase activity"/>
    <property type="evidence" value="ECO:0007669"/>
    <property type="project" value="InterPro"/>
</dbReference>
<evidence type="ECO:0000256" key="2">
    <source>
        <dbReference type="ARBA" id="ARBA00022723"/>
    </source>
</evidence>
<dbReference type="SUPFAM" id="SSF55486">
    <property type="entry name" value="Metalloproteases ('zincins'), catalytic domain"/>
    <property type="match status" value="1"/>
</dbReference>
<keyword evidence="4" id="KW-0862">Zinc</keyword>
<dbReference type="InterPro" id="IPR001818">
    <property type="entry name" value="Pept_M10_metallopeptidase"/>
</dbReference>
<evidence type="ECO:0000256" key="1">
    <source>
        <dbReference type="ARBA" id="ARBA00022670"/>
    </source>
</evidence>
<dbReference type="GO" id="GO:0031012">
    <property type="term" value="C:extracellular matrix"/>
    <property type="evidence" value="ECO:0007669"/>
    <property type="project" value="InterPro"/>
</dbReference>
<feature type="coiled-coil region" evidence="5">
    <location>
        <begin position="152"/>
        <end position="183"/>
    </location>
</feature>
<gene>
    <name evidence="7" type="ORF">A3J48_01670</name>
</gene>
<dbReference type="STRING" id="1817832.A3J48_01670"/>
<evidence type="ECO:0000256" key="5">
    <source>
        <dbReference type="SAM" id="Coils"/>
    </source>
</evidence>
<dbReference type="GO" id="GO:0008270">
    <property type="term" value="F:zinc ion binding"/>
    <property type="evidence" value="ECO:0007669"/>
    <property type="project" value="InterPro"/>
</dbReference>
<evidence type="ECO:0000256" key="3">
    <source>
        <dbReference type="ARBA" id="ARBA00022801"/>
    </source>
</evidence>
<sequence length="271" mass="31815">MFRFIKPILIILVIALAATASLMQFQKTRCDEPLYYSIGEFDERFGVSLDKFKGLLLETEEVWEEPIARQLFSYDPQAAFKINLIYDERQQRTVEEKKLREKITVSDSSYSALELEYTTLNDQYEARLLRHEAEVGYWNSRGGAPREDYNRLRDEQIELAIMANKLRALADRLNELVERHNLTVSTYNQKFNVARIFDQGQYDGQEINIYQFEELSDLRLVLAHEFGHALNLEHVENPKSVMYYLMKEQETGNLVITHEDLNALKLECELN</sequence>
<reference evidence="7 8" key="1">
    <citation type="journal article" date="2016" name="Nat. Commun.">
        <title>Thousands of microbial genomes shed light on interconnected biogeochemical processes in an aquifer system.</title>
        <authorList>
            <person name="Anantharaman K."/>
            <person name="Brown C.T."/>
            <person name="Hug L.A."/>
            <person name="Sharon I."/>
            <person name="Castelle C.J."/>
            <person name="Probst A.J."/>
            <person name="Thomas B.C."/>
            <person name="Singh A."/>
            <person name="Wilkins M.J."/>
            <person name="Karaoz U."/>
            <person name="Brodie E.L."/>
            <person name="Williams K.H."/>
            <person name="Hubbard S.S."/>
            <person name="Banfield J.F."/>
        </authorList>
    </citation>
    <scope>NUCLEOTIDE SEQUENCE [LARGE SCALE GENOMIC DNA]</scope>
</reference>
<comment type="caution">
    <text evidence="7">The sequence shown here is derived from an EMBL/GenBank/DDBJ whole genome shotgun (WGS) entry which is preliminary data.</text>
</comment>
<feature type="domain" description="Peptidase M10 metallopeptidase" evidence="6">
    <location>
        <begin position="203"/>
        <end position="264"/>
    </location>
</feature>
<organism evidence="7 8">
    <name type="scientific">Candidatus Doudnabacteria bacterium RIFCSPHIGHO2_02_FULL_46_11</name>
    <dbReference type="NCBI Taxonomy" id="1817832"/>
    <lineage>
        <taxon>Bacteria</taxon>
        <taxon>Candidatus Doudnaibacteriota</taxon>
    </lineage>
</organism>
<dbReference type="InterPro" id="IPR024079">
    <property type="entry name" value="MetalloPept_cat_dom_sf"/>
</dbReference>
<dbReference type="GO" id="GO:0006508">
    <property type="term" value="P:proteolysis"/>
    <property type="evidence" value="ECO:0007669"/>
    <property type="project" value="UniProtKB-KW"/>
</dbReference>
<dbReference type="EMBL" id="MFES01000001">
    <property type="protein sequence ID" value="OGE86631.1"/>
    <property type="molecule type" value="Genomic_DNA"/>
</dbReference>
<dbReference type="Proteomes" id="UP000176786">
    <property type="component" value="Unassembled WGS sequence"/>
</dbReference>
<evidence type="ECO:0000256" key="4">
    <source>
        <dbReference type="ARBA" id="ARBA00022833"/>
    </source>
</evidence>
<keyword evidence="5" id="KW-0175">Coiled coil</keyword>
<evidence type="ECO:0000259" key="6">
    <source>
        <dbReference type="Pfam" id="PF00413"/>
    </source>
</evidence>